<comment type="caution">
    <text evidence="1">The sequence shown here is derived from an EMBL/GenBank/DDBJ whole genome shotgun (WGS) entry which is preliminary data.</text>
</comment>
<accession>A0ACA9Y1B8</accession>
<sequence length="259" mass="30081">MADNGDKFLLHWLDQSRAHRILFLLELLGLDYDVEVYLRHPATWRGPSELFQVHPSGKSPILEIFFADGRPSLKLAESGFIIQYLLNHYDPYNIVNCSNEDERLQVDYYLHYSEGTLQHLMISMLINSAAKSIAPIGFKSFTRMVTKGLNNGFYIHEWKLNMEFLERQLIENDTGYFVGNKLTAADVILSFPIYENVFDNEAGVREVTGEKRNLFKAYPHLAAWSDRIANHPLYIKVTEIMDDKVNEFITQQENSRNRK</sequence>
<evidence type="ECO:0000313" key="1">
    <source>
        <dbReference type="EMBL" id="CAH6718688.1"/>
    </source>
</evidence>
<dbReference type="EMBL" id="CALSDN010000001">
    <property type="protein sequence ID" value="CAH6718688.1"/>
    <property type="molecule type" value="Genomic_DNA"/>
</dbReference>
<protein>
    <submittedName>
        <fullName evidence="1">Glutathione S-transferase 1</fullName>
    </submittedName>
</protein>
<keyword evidence="2" id="KW-1185">Reference proteome</keyword>
<gene>
    <name evidence="1" type="ORF">CLIB1444_01S12332</name>
</gene>
<reference evidence="1" key="1">
    <citation type="submission" date="2022-06" db="EMBL/GenBank/DDBJ databases">
        <authorList>
            <person name="Legras J.-L."/>
            <person name="Devillers H."/>
            <person name="Grondin C."/>
        </authorList>
    </citation>
    <scope>NUCLEOTIDE SEQUENCE</scope>
    <source>
        <strain evidence="1">CLIB 1444</strain>
    </source>
</reference>
<name>A0ACA9Y1B8_9ASCO</name>
<dbReference type="Proteomes" id="UP001152531">
    <property type="component" value="Unassembled WGS sequence"/>
</dbReference>
<proteinExistence type="predicted"/>
<evidence type="ECO:0000313" key="2">
    <source>
        <dbReference type="Proteomes" id="UP001152531"/>
    </source>
</evidence>
<organism evidence="1 2">
    <name type="scientific">[Candida] jaroonii</name>
    <dbReference type="NCBI Taxonomy" id="467808"/>
    <lineage>
        <taxon>Eukaryota</taxon>
        <taxon>Fungi</taxon>
        <taxon>Dikarya</taxon>
        <taxon>Ascomycota</taxon>
        <taxon>Saccharomycotina</taxon>
        <taxon>Pichiomycetes</taxon>
        <taxon>Debaryomycetaceae</taxon>
        <taxon>Yamadazyma</taxon>
    </lineage>
</organism>